<comment type="caution">
    <text evidence="1">The sequence shown here is derived from an EMBL/GenBank/DDBJ whole genome shotgun (WGS) entry which is preliminary data.</text>
</comment>
<gene>
    <name evidence="1" type="ORF">D3877_11375</name>
</gene>
<dbReference type="Proteomes" id="UP000283458">
    <property type="component" value="Unassembled WGS sequence"/>
</dbReference>
<sequence>MTKNPKGTIMDIETLLATLLGDHPSIVATLAMAVAAASILDALLPQPAPNSPWLPARKLLSAVAANVRHASNAGQPPLAGSLAKVARAVIAGQGVRPEPEAEPTHGEVICQIAAELNPADPVAYAAGMARIADVARKAVG</sequence>
<evidence type="ECO:0000313" key="2">
    <source>
        <dbReference type="Proteomes" id="UP000283458"/>
    </source>
</evidence>
<dbReference type="EMBL" id="QYUL01000001">
    <property type="protein sequence ID" value="RJF85041.1"/>
    <property type="molecule type" value="Genomic_DNA"/>
</dbReference>
<evidence type="ECO:0000313" key="1">
    <source>
        <dbReference type="EMBL" id="RJF85041.1"/>
    </source>
</evidence>
<protein>
    <submittedName>
        <fullName evidence="1">Uncharacterized protein</fullName>
    </submittedName>
</protein>
<name>A0A418W4T4_9PROT</name>
<reference evidence="1 2" key="1">
    <citation type="submission" date="2018-09" db="EMBL/GenBank/DDBJ databases">
        <authorList>
            <person name="Zhu H."/>
        </authorList>
    </citation>
    <scope>NUCLEOTIDE SEQUENCE [LARGE SCALE GENOMIC DNA]</scope>
    <source>
        <strain evidence="1 2">K2W22B-5</strain>
    </source>
</reference>
<accession>A0A418W4T4</accession>
<organism evidence="1 2">
    <name type="scientific">Azospirillum cavernae</name>
    <dbReference type="NCBI Taxonomy" id="2320860"/>
    <lineage>
        <taxon>Bacteria</taxon>
        <taxon>Pseudomonadati</taxon>
        <taxon>Pseudomonadota</taxon>
        <taxon>Alphaproteobacteria</taxon>
        <taxon>Rhodospirillales</taxon>
        <taxon>Azospirillaceae</taxon>
        <taxon>Azospirillum</taxon>
    </lineage>
</organism>
<proteinExistence type="predicted"/>
<keyword evidence="2" id="KW-1185">Reference proteome</keyword>
<dbReference type="AlphaFoldDB" id="A0A418W4T4"/>